<proteinExistence type="predicted"/>
<gene>
    <name evidence="1" type="ORF">AVEN_274151_1</name>
</gene>
<dbReference type="EMBL" id="BGPR01001145">
    <property type="protein sequence ID" value="GBM46654.1"/>
    <property type="molecule type" value="Genomic_DNA"/>
</dbReference>
<evidence type="ECO:0000313" key="2">
    <source>
        <dbReference type="Proteomes" id="UP000499080"/>
    </source>
</evidence>
<accession>A0A4Y2G444</accession>
<sequence>MKVAINDNYVLPWHPNPEILDRRDNNTVLWLITKWSALTQAPTPHLGGTPRHRECGQYNHATIAIYPGDARTCLLLTGNFSSMHLWCLPWRLKKD</sequence>
<dbReference type="Proteomes" id="UP000499080">
    <property type="component" value="Unassembled WGS sequence"/>
</dbReference>
<reference evidence="1 2" key="1">
    <citation type="journal article" date="2019" name="Sci. Rep.">
        <title>Orb-weaving spider Araneus ventricosus genome elucidates the spidroin gene catalogue.</title>
        <authorList>
            <person name="Kono N."/>
            <person name="Nakamura H."/>
            <person name="Ohtoshi R."/>
            <person name="Moran D.A.P."/>
            <person name="Shinohara A."/>
            <person name="Yoshida Y."/>
            <person name="Fujiwara M."/>
            <person name="Mori M."/>
            <person name="Tomita M."/>
            <person name="Arakawa K."/>
        </authorList>
    </citation>
    <scope>NUCLEOTIDE SEQUENCE [LARGE SCALE GENOMIC DNA]</scope>
</reference>
<protein>
    <submittedName>
        <fullName evidence="1">Uncharacterized protein</fullName>
    </submittedName>
</protein>
<dbReference type="AlphaFoldDB" id="A0A4Y2G444"/>
<organism evidence="1 2">
    <name type="scientific">Araneus ventricosus</name>
    <name type="common">Orbweaver spider</name>
    <name type="synonym">Epeira ventricosa</name>
    <dbReference type="NCBI Taxonomy" id="182803"/>
    <lineage>
        <taxon>Eukaryota</taxon>
        <taxon>Metazoa</taxon>
        <taxon>Ecdysozoa</taxon>
        <taxon>Arthropoda</taxon>
        <taxon>Chelicerata</taxon>
        <taxon>Arachnida</taxon>
        <taxon>Araneae</taxon>
        <taxon>Araneomorphae</taxon>
        <taxon>Entelegynae</taxon>
        <taxon>Araneoidea</taxon>
        <taxon>Araneidae</taxon>
        <taxon>Araneus</taxon>
    </lineage>
</organism>
<comment type="caution">
    <text evidence="1">The sequence shown here is derived from an EMBL/GenBank/DDBJ whole genome shotgun (WGS) entry which is preliminary data.</text>
</comment>
<keyword evidence="2" id="KW-1185">Reference proteome</keyword>
<name>A0A4Y2G444_ARAVE</name>
<evidence type="ECO:0000313" key="1">
    <source>
        <dbReference type="EMBL" id="GBM46654.1"/>
    </source>
</evidence>